<proteinExistence type="predicted"/>
<dbReference type="CDD" id="cd02062">
    <property type="entry name" value="Nitro_FMN_reductase"/>
    <property type="match status" value="1"/>
</dbReference>
<dbReference type="AlphaFoldDB" id="A0A6J6BIA7"/>
<evidence type="ECO:0000256" key="3">
    <source>
        <dbReference type="ARBA" id="ARBA00023002"/>
    </source>
</evidence>
<feature type="domain" description="Nitroreductase" evidence="4">
    <location>
        <begin position="29"/>
        <end position="121"/>
    </location>
</feature>
<dbReference type="InterPro" id="IPR050627">
    <property type="entry name" value="Nitroreductase/BluB"/>
</dbReference>
<evidence type="ECO:0000313" key="5">
    <source>
        <dbReference type="EMBL" id="CAB4538484.1"/>
    </source>
</evidence>
<dbReference type="Gene3D" id="3.40.109.10">
    <property type="entry name" value="NADH Oxidase"/>
    <property type="match status" value="1"/>
</dbReference>
<keyword evidence="3" id="KW-0560">Oxidoreductase</keyword>
<name>A0A6J6BIA7_9ZZZZ</name>
<organism evidence="5">
    <name type="scientific">freshwater metagenome</name>
    <dbReference type="NCBI Taxonomy" id="449393"/>
    <lineage>
        <taxon>unclassified sequences</taxon>
        <taxon>metagenomes</taxon>
        <taxon>ecological metagenomes</taxon>
    </lineage>
</organism>
<dbReference type="PANTHER" id="PTHR23026">
    <property type="entry name" value="NADPH NITROREDUCTASE"/>
    <property type="match status" value="1"/>
</dbReference>
<keyword evidence="2" id="KW-0288">FMN</keyword>
<accession>A0A6J6BIA7</accession>
<dbReference type="InterPro" id="IPR029479">
    <property type="entry name" value="Nitroreductase"/>
</dbReference>
<evidence type="ECO:0000256" key="2">
    <source>
        <dbReference type="ARBA" id="ARBA00022643"/>
    </source>
</evidence>
<protein>
    <submittedName>
        <fullName evidence="5">Unannotated protein</fullName>
    </submittedName>
</protein>
<sequence>MAQVAAGETPFSMVHPTQADLKSAAENPPKNPLLDDLANAPAVLVVAIDLAALAVTDKDLGRPSVVAGGSVYPFCQNLMLAARDRGLGGVMTTFLARAEAQIGPLLKLPTNHALAALIVLGVPQHQVTRLKRNPVEAFSSIDRFDGEEFAL</sequence>
<dbReference type="Pfam" id="PF00881">
    <property type="entry name" value="Nitroreductase"/>
    <property type="match status" value="1"/>
</dbReference>
<dbReference type="EMBL" id="CAEZSF010000072">
    <property type="protein sequence ID" value="CAB4538484.1"/>
    <property type="molecule type" value="Genomic_DNA"/>
</dbReference>
<dbReference type="SUPFAM" id="SSF55469">
    <property type="entry name" value="FMN-dependent nitroreductase-like"/>
    <property type="match status" value="1"/>
</dbReference>
<evidence type="ECO:0000259" key="4">
    <source>
        <dbReference type="Pfam" id="PF00881"/>
    </source>
</evidence>
<dbReference type="PANTHER" id="PTHR23026:SF90">
    <property type="entry name" value="IODOTYROSINE DEIODINASE 1"/>
    <property type="match status" value="1"/>
</dbReference>
<gene>
    <name evidence="5" type="ORF">UFOPK1358_00884</name>
</gene>
<keyword evidence="1" id="KW-0285">Flavoprotein</keyword>
<dbReference type="InterPro" id="IPR000415">
    <property type="entry name" value="Nitroreductase-like"/>
</dbReference>
<dbReference type="GO" id="GO:0016491">
    <property type="term" value="F:oxidoreductase activity"/>
    <property type="evidence" value="ECO:0007669"/>
    <property type="project" value="UniProtKB-KW"/>
</dbReference>
<reference evidence="5" key="1">
    <citation type="submission" date="2020-05" db="EMBL/GenBank/DDBJ databases">
        <authorList>
            <person name="Chiriac C."/>
            <person name="Salcher M."/>
            <person name="Ghai R."/>
            <person name="Kavagutti S V."/>
        </authorList>
    </citation>
    <scope>NUCLEOTIDE SEQUENCE</scope>
</reference>
<evidence type="ECO:0000256" key="1">
    <source>
        <dbReference type="ARBA" id="ARBA00022630"/>
    </source>
</evidence>